<keyword evidence="2" id="KW-1185">Reference proteome</keyword>
<gene>
    <name evidence="1" type="ORF">AWB65_05448</name>
</gene>
<reference evidence="1" key="1">
    <citation type="submission" date="2016-01" db="EMBL/GenBank/DDBJ databases">
        <authorList>
            <person name="Peeters C."/>
        </authorList>
    </citation>
    <scope>NUCLEOTIDE SEQUENCE [LARGE SCALE GENOMIC DNA]</scope>
    <source>
        <strain evidence="1">LMG 22934</strain>
    </source>
</reference>
<evidence type="ECO:0000313" key="2">
    <source>
        <dbReference type="Proteomes" id="UP000054977"/>
    </source>
</evidence>
<dbReference type="AlphaFoldDB" id="A0A158IVZ9"/>
<comment type="caution">
    <text evidence="1">The sequence shown here is derived from an EMBL/GenBank/DDBJ whole genome shotgun (WGS) entry which is preliminary data.</text>
</comment>
<accession>A0A158IVZ9</accession>
<protein>
    <submittedName>
        <fullName evidence="1">Uncharacterized protein</fullName>
    </submittedName>
</protein>
<dbReference type="STRING" id="326474.AWB65_05448"/>
<evidence type="ECO:0000313" key="1">
    <source>
        <dbReference type="EMBL" id="SAL60443.1"/>
    </source>
</evidence>
<dbReference type="Proteomes" id="UP000054977">
    <property type="component" value="Unassembled WGS sequence"/>
</dbReference>
<dbReference type="EMBL" id="FCNW02000045">
    <property type="protein sequence ID" value="SAL60443.1"/>
    <property type="molecule type" value="Genomic_DNA"/>
</dbReference>
<organism evidence="1 2">
    <name type="scientific">Caballeronia humi</name>
    <dbReference type="NCBI Taxonomy" id="326474"/>
    <lineage>
        <taxon>Bacteria</taxon>
        <taxon>Pseudomonadati</taxon>
        <taxon>Pseudomonadota</taxon>
        <taxon>Betaproteobacteria</taxon>
        <taxon>Burkholderiales</taxon>
        <taxon>Burkholderiaceae</taxon>
        <taxon>Caballeronia</taxon>
    </lineage>
</organism>
<proteinExistence type="predicted"/>
<sequence>MRPCLAALQTTSVRAIGAGQNRAKPRRSCATRVQAPCRDRRKRGAALNQIVGEYSSRSRKQPISRRLHETIRESRARGRFGQLRIARQEAVRAIEPTHPLPASRVIGRKVGPSTCRIKRWNTFARWTRCGYGRRTNPRRGSMQRGLVSESDAWTASVFTNIEFVSLHNCPFAVLSYSAVGTASSRARSEKASRFTWFRSVALAPSLALIRSTASTTSSASA</sequence>
<name>A0A158IVZ9_9BURK</name>